<dbReference type="SUPFAM" id="SSF56645">
    <property type="entry name" value="Acyl-CoA dehydrogenase NM domain-like"/>
    <property type="match status" value="1"/>
</dbReference>
<dbReference type="InterPro" id="IPR013786">
    <property type="entry name" value="AcylCoA_DH/ox_N"/>
</dbReference>
<dbReference type="GO" id="GO:0003995">
    <property type="term" value="F:acyl-CoA dehydrogenase activity"/>
    <property type="evidence" value="ECO:0007669"/>
    <property type="project" value="TreeGrafter"/>
</dbReference>
<dbReference type="STRING" id="589385.SAMN05421504_1021156"/>
<name>A0A1H3B2D7_9PSEU</name>
<reference evidence="2 3" key="1">
    <citation type="submission" date="2016-10" db="EMBL/GenBank/DDBJ databases">
        <authorList>
            <person name="de Groot N.N."/>
        </authorList>
    </citation>
    <scope>NUCLEOTIDE SEQUENCE [LARGE SCALE GENOMIC DNA]</scope>
    <source>
        <strain evidence="2 3">CPCC 202699</strain>
    </source>
</reference>
<dbReference type="Gene3D" id="1.10.540.10">
    <property type="entry name" value="Acyl-CoA dehydrogenase/oxidase, N-terminal domain"/>
    <property type="match status" value="1"/>
</dbReference>
<feature type="domain" description="Acyl-CoA dehydrogenase/oxidase N-terminal" evidence="1">
    <location>
        <begin position="3"/>
        <end position="109"/>
    </location>
</feature>
<accession>A0A1H3B2D7</accession>
<dbReference type="EMBL" id="FNON01000002">
    <property type="protein sequence ID" value="SDX36160.1"/>
    <property type="molecule type" value="Genomic_DNA"/>
</dbReference>
<keyword evidence="3" id="KW-1185">Reference proteome</keyword>
<organism evidence="2 3">
    <name type="scientific">Amycolatopsis xylanica</name>
    <dbReference type="NCBI Taxonomy" id="589385"/>
    <lineage>
        <taxon>Bacteria</taxon>
        <taxon>Bacillati</taxon>
        <taxon>Actinomycetota</taxon>
        <taxon>Actinomycetes</taxon>
        <taxon>Pseudonocardiales</taxon>
        <taxon>Pseudonocardiaceae</taxon>
        <taxon>Amycolatopsis</taxon>
    </lineage>
</organism>
<dbReference type="PIRSF" id="PIRSF016578">
    <property type="entry name" value="HsaA"/>
    <property type="match status" value="1"/>
</dbReference>
<dbReference type="InterPro" id="IPR009100">
    <property type="entry name" value="AcylCoA_DH/oxidase_NM_dom_sf"/>
</dbReference>
<dbReference type="InterPro" id="IPR046373">
    <property type="entry name" value="Acyl-CoA_Oxase/DH_mid-dom_sf"/>
</dbReference>
<dbReference type="RefSeq" id="WP_091288950.1">
    <property type="nucleotide sequence ID" value="NZ_FNON01000002.1"/>
</dbReference>
<evidence type="ECO:0000313" key="3">
    <source>
        <dbReference type="Proteomes" id="UP000199515"/>
    </source>
</evidence>
<dbReference type="GO" id="GO:0050660">
    <property type="term" value="F:flavin adenine dinucleotide binding"/>
    <property type="evidence" value="ECO:0007669"/>
    <property type="project" value="InterPro"/>
</dbReference>
<protein>
    <submittedName>
        <fullName evidence="2">Acyl-CoA dehydrogenase</fullName>
    </submittedName>
</protein>
<dbReference type="InterPro" id="IPR037069">
    <property type="entry name" value="AcylCoA_DH/ox_N_sf"/>
</dbReference>
<dbReference type="Gene3D" id="2.40.110.10">
    <property type="entry name" value="Butyryl-CoA Dehydrogenase, subunit A, domain 2"/>
    <property type="match status" value="1"/>
</dbReference>
<dbReference type="PANTHER" id="PTHR43884:SF12">
    <property type="entry name" value="ISOVALERYL-COA DEHYDROGENASE, MITOCHONDRIAL-RELATED"/>
    <property type="match status" value="1"/>
</dbReference>
<dbReference type="OrthoDB" id="3536625at2"/>
<dbReference type="PANTHER" id="PTHR43884">
    <property type="entry name" value="ACYL-COA DEHYDROGENASE"/>
    <property type="match status" value="1"/>
</dbReference>
<dbReference type="AlphaFoldDB" id="A0A1H3B2D7"/>
<dbReference type="Proteomes" id="UP000199515">
    <property type="component" value="Unassembled WGS sequence"/>
</dbReference>
<gene>
    <name evidence="2" type="ORF">SAMN05421504_1021156</name>
</gene>
<evidence type="ECO:0000313" key="2">
    <source>
        <dbReference type="EMBL" id="SDX36160.1"/>
    </source>
</evidence>
<sequence length="347" mass="36111">MSELVERARALADDVLFPAAAEVDAKGEVPRAHFDRLAADGFYGLAAPAEAGGAGAEFPELIAVLETLAGGCLSTMFTWIQHHGLVVGLLSSSNEALRDRYLASLIRGDLRAGVAYAGVIPTPPRMRATRVDGGYMFEGEAPFVSGWGGIDVLQLSGRDGDAVVSAVIRPVAGPNLAVRRLELVAAQGTATVGLTVDGLYVPRENVFAEVAYADFVAGNTFASRLNGCAPLGIAERAARLIEDAGKPETAASLRAEQTKIRAALDVGLADPGALPQARARAAELAFRSAGALVAAVGSGAVLAGQHAQRLVREATFLLVAGSRPVIKSALLEKFEIHPSENGLAERR</sequence>
<evidence type="ECO:0000259" key="1">
    <source>
        <dbReference type="Pfam" id="PF02771"/>
    </source>
</evidence>
<dbReference type="Pfam" id="PF02771">
    <property type="entry name" value="Acyl-CoA_dh_N"/>
    <property type="match status" value="1"/>
</dbReference>
<proteinExistence type="predicted"/>